<dbReference type="KEGG" id="gph:GEMMAAP_06040"/>
<dbReference type="AlphaFoldDB" id="A0A143BNK9"/>
<evidence type="ECO:0000313" key="2">
    <source>
        <dbReference type="Proteomes" id="UP000076404"/>
    </source>
</evidence>
<proteinExistence type="predicted"/>
<dbReference type="STRING" id="1379270.GEMMAAP_06040"/>
<reference evidence="1 2" key="2">
    <citation type="journal article" date="2016" name="Environ. Microbiol. Rep.">
        <title>Metagenomic evidence for the presence of phototrophic Gemmatimonadetes bacteria in diverse environments.</title>
        <authorList>
            <person name="Zeng Y."/>
            <person name="Baumbach J."/>
            <person name="Barbosa E.G."/>
            <person name="Azevedo V."/>
            <person name="Zhang C."/>
            <person name="Koblizek M."/>
        </authorList>
    </citation>
    <scope>NUCLEOTIDE SEQUENCE [LARGE SCALE GENOMIC DNA]</scope>
    <source>
        <strain evidence="1 2">AP64</strain>
    </source>
</reference>
<name>A0A143BNK9_9BACT</name>
<dbReference type="Proteomes" id="UP000076404">
    <property type="component" value="Chromosome"/>
</dbReference>
<reference evidence="1 2" key="1">
    <citation type="journal article" date="2014" name="Proc. Natl. Acad. Sci. U.S.A.">
        <title>Functional type 2 photosynthetic reaction centers found in the rare bacterial phylum Gemmatimonadetes.</title>
        <authorList>
            <person name="Zeng Y."/>
            <person name="Feng F."/>
            <person name="Medova H."/>
            <person name="Dean J."/>
            <person name="Koblizek M."/>
        </authorList>
    </citation>
    <scope>NUCLEOTIDE SEQUENCE [LARGE SCALE GENOMIC DNA]</scope>
    <source>
        <strain evidence="1 2">AP64</strain>
    </source>
</reference>
<keyword evidence="2" id="KW-1185">Reference proteome</keyword>
<organism evidence="1 2">
    <name type="scientific">Gemmatimonas phototrophica</name>
    <dbReference type="NCBI Taxonomy" id="1379270"/>
    <lineage>
        <taxon>Bacteria</taxon>
        <taxon>Pseudomonadati</taxon>
        <taxon>Gemmatimonadota</taxon>
        <taxon>Gemmatimonadia</taxon>
        <taxon>Gemmatimonadales</taxon>
        <taxon>Gemmatimonadaceae</taxon>
        <taxon>Gemmatimonas</taxon>
    </lineage>
</organism>
<evidence type="ECO:0000313" key="1">
    <source>
        <dbReference type="EMBL" id="AMW06598.1"/>
    </source>
</evidence>
<accession>A0A143BNK9</accession>
<sequence length="135" mass="15341">MELPVASAEELQRLEVARTLLLKVHRALLEAERVRYEKARGRIENNSAFLQLVINDPWFDWLRPMAQMVLLIDERTSDKKSPLGRDEARALLDRARALLKADPDGDAFQRLYADALQHSPALAVIARQVSTVLRG</sequence>
<dbReference type="eggNOG" id="ENOG50315FB">
    <property type="taxonomic scope" value="Bacteria"/>
</dbReference>
<protein>
    <submittedName>
        <fullName evidence="1">Uncharacterized protein</fullName>
    </submittedName>
</protein>
<gene>
    <name evidence="1" type="ORF">GEMMAAP_06040</name>
</gene>
<dbReference type="EMBL" id="CP011454">
    <property type="protein sequence ID" value="AMW06598.1"/>
    <property type="molecule type" value="Genomic_DNA"/>
</dbReference>